<dbReference type="RefSeq" id="WP_336350501.1">
    <property type="nucleotide sequence ID" value="NZ_JAZAQL010000002.1"/>
</dbReference>
<organism evidence="1 2">
    <name type="scientific">Halorubellus litoreus</name>
    <dbReference type="NCBI Taxonomy" id="755308"/>
    <lineage>
        <taxon>Archaea</taxon>
        <taxon>Methanobacteriati</taxon>
        <taxon>Methanobacteriota</taxon>
        <taxon>Stenosarchaea group</taxon>
        <taxon>Halobacteria</taxon>
        <taxon>Halobacteriales</taxon>
        <taxon>Halorubellaceae</taxon>
        <taxon>Halorubellus</taxon>
    </lineage>
</organism>
<proteinExistence type="predicted"/>
<sequence length="164" mass="18629">MRLRTGAVPHFRMPKQNVLVYLTPFLNLETTKILILILKHGIDRAKRPKRAKMNLNIEMNFEEDEIGKAAKVIEAVQEEASATVSVSGIELSVTESAVLEAVRNDAEGRALRTVHRKAAELEDSITWTDEWSDERTKVQTALGSLRNKNLVRLEDRSYYPVENN</sequence>
<gene>
    <name evidence="1" type="ORF">ACFQGB_11780</name>
</gene>
<dbReference type="EMBL" id="JBHSXN010000002">
    <property type="protein sequence ID" value="MFC6953543.1"/>
    <property type="molecule type" value="Genomic_DNA"/>
</dbReference>
<evidence type="ECO:0000313" key="1">
    <source>
        <dbReference type="EMBL" id="MFC6953543.1"/>
    </source>
</evidence>
<name>A0ABD5VFA1_9EURY</name>
<protein>
    <submittedName>
        <fullName evidence="1">Uncharacterized protein</fullName>
    </submittedName>
</protein>
<accession>A0ABD5VFA1</accession>
<dbReference type="AlphaFoldDB" id="A0ABD5VFA1"/>
<dbReference type="Proteomes" id="UP001596395">
    <property type="component" value="Unassembled WGS sequence"/>
</dbReference>
<keyword evidence="2" id="KW-1185">Reference proteome</keyword>
<evidence type="ECO:0000313" key="2">
    <source>
        <dbReference type="Proteomes" id="UP001596395"/>
    </source>
</evidence>
<reference evidence="1 2" key="1">
    <citation type="journal article" date="2019" name="Int. J. Syst. Evol. Microbiol.">
        <title>The Global Catalogue of Microorganisms (GCM) 10K type strain sequencing project: providing services to taxonomists for standard genome sequencing and annotation.</title>
        <authorList>
            <consortium name="The Broad Institute Genomics Platform"/>
            <consortium name="The Broad Institute Genome Sequencing Center for Infectious Disease"/>
            <person name="Wu L."/>
            <person name="Ma J."/>
        </authorList>
    </citation>
    <scope>NUCLEOTIDE SEQUENCE [LARGE SCALE GENOMIC DNA]</scope>
    <source>
        <strain evidence="1 2">GX26</strain>
    </source>
</reference>
<comment type="caution">
    <text evidence="1">The sequence shown here is derived from an EMBL/GenBank/DDBJ whole genome shotgun (WGS) entry which is preliminary data.</text>
</comment>